<keyword evidence="2" id="KW-1185">Reference proteome</keyword>
<dbReference type="OrthoDB" id="407008at2759"/>
<dbReference type="Proteomes" id="UP000601435">
    <property type="component" value="Unassembled WGS sequence"/>
</dbReference>
<proteinExistence type="predicted"/>
<name>A0A812Z4E1_9DINO</name>
<gene>
    <name evidence="1" type="ORF">SNEC2469_LOCUS23982</name>
</gene>
<feature type="non-terminal residue" evidence="1">
    <location>
        <position position="389"/>
    </location>
</feature>
<reference evidence="1" key="1">
    <citation type="submission" date="2021-02" db="EMBL/GenBank/DDBJ databases">
        <authorList>
            <person name="Dougan E. K."/>
            <person name="Rhodes N."/>
            <person name="Thang M."/>
            <person name="Chan C."/>
        </authorList>
    </citation>
    <scope>NUCLEOTIDE SEQUENCE</scope>
</reference>
<dbReference type="AlphaFoldDB" id="A0A812Z4E1"/>
<evidence type="ECO:0000313" key="2">
    <source>
        <dbReference type="Proteomes" id="UP000601435"/>
    </source>
</evidence>
<accession>A0A812Z4E1</accession>
<organism evidence="1 2">
    <name type="scientific">Symbiodinium necroappetens</name>
    <dbReference type="NCBI Taxonomy" id="1628268"/>
    <lineage>
        <taxon>Eukaryota</taxon>
        <taxon>Sar</taxon>
        <taxon>Alveolata</taxon>
        <taxon>Dinophyceae</taxon>
        <taxon>Suessiales</taxon>
        <taxon>Symbiodiniaceae</taxon>
        <taxon>Symbiodinium</taxon>
    </lineage>
</organism>
<comment type="caution">
    <text evidence="1">The sequence shown here is derived from an EMBL/GenBank/DDBJ whole genome shotgun (WGS) entry which is preliminary data.</text>
</comment>
<evidence type="ECO:0000313" key="1">
    <source>
        <dbReference type="EMBL" id="CAE7810028.1"/>
    </source>
</evidence>
<protein>
    <recommendedName>
        <fullName evidence="3">ISXO2-like transposase domain-containing protein</fullName>
    </recommendedName>
</protein>
<evidence type="ECO:0008006" key="3">
    <source>
        <dbReference type="Google" id="ProtNLM"/>
    </source>
</evidence>
<sequence length="389" mass="45449">VFKQPIIHKKGKFRAAQKKPAIKKDKLWKDTPYVRDQLLVGPRGQRKDQVKWQRNLPELLMASNKKVITMLVADKILPKWKGKTCPHCEVGILPDLCVEKRTGLYKHRCSSRHCHQYVSPHHLHPVFTEGKGSASRSLQMQASLLLLKLLRVPHPTIHVLLNVNHKAIEDMEKRICDLRKAFVEKHEKNVVFGDGRTWKDVEADEATFDRRDISQDVNFKHLVMNNKTTTMWEQWAGVIQRGPGAIRRTEWKTLGTKLLKDRKVVLHTDAARSYKAKIAGVIHDKVVHAKKRVKRNGKFIWQHPKYVKVVTHKIPKSNKKIVVKSGTQIIDRCWRFLKDRVKVNQHTNAGSRQLCAKLRSAQYEYWYRNEDLWLKFGELCAENMRKFLK</sequence>
<dbReference type="EMBL" id="CAJNJA010045504">
    <property type="protein sequence ID" value="CAE7810028.1"/>
    <property type="molecule type" value="Genomic_DNA"/>
</dbReference>